<evidence type="ECO:0000313" key="1">
    <source>
        <dbReference type="EMBL" id="MBB6411860.1"/>
    </source>
</evidence>
<proteinExistence type="predicted"/>
<dbReference type="EMBL" id="JACHEF010000004">
    <property type="protein sequence ID" value="MBB6411860.1"/>
    <property type="molecule type" value="Genomic_DNA"/>
</dbReference>
<evidence type="ECO:0000313" key="2">
    <source>
        <dbReference type="Proteomes" id="UP000556329"/>
    </source>
</evidence>
<organism evidence="1 2">
    <name type="scientific">Mesorhizobium sangaii</name>
    <dbReference type="NCBI Taxonomy" id="505389"/>
    <lineage>
        <taxon>Bacteria</taxon>
        <taxon>Pseudomonadati</taxon>
        <taxon>Pseudomonadota</taxon>
        <taxon>Alphaproteobacteria</taxon>
        <taxon>Hyphomicrobiales</taxon>
        <taxon>Phyllobacteriaceae</taxon>
        <taxon>Mesorhizobium</taxon>
    </lineage>
</organism>
<evidence type="ECO:0008006" key="3">
    <source>
        <dbReference type="Google" id="ProtNLM"/>
    </source>
</evidence>
<dbReference type="Proteomes" id="UP000556329">
    <property type="component" value="Unassembled WGS sequence"/>
</dbReference>
<protein>
    <recommendedName>
        <fullName evidence="3">GIY-YIG domain-containing protein</fullName>
    </recommendedName>
</protein>
<comment type="caution">
    <text evidence="1">The sequence shown here is derived from an EMBL/GenBank/DDBJ whole genome shotgun (WGS) entry which is preliminary data.</text>
</comment>
<gene>
    <name evidence="1" type="ORF">HNQ71_004548</name>
</gene>
<dbReference type="AlphaFoldDB" id="A0A841PMG1"/>
<reference evidence="1 2" key="1">
    <citation type="submission" date="2020-08" db="EMBL/GenBank/DDBJ databases">
        <title>Genomic Encyclopedia of Type Strains, Phase IV (KMG-IV): sequencing the most valuable type-strain genomes for metagenomic binning, comparative biology and taxonomic classification.</title>
        <authorList>
            <person name="Goeker M."/>
        </authorList>
    </citation>
    <scope>NUCLEOTIDE SEQUENCE [LARGE SCALE GENOMIC DNA]</scope>
    <source>
        <strain evidence="1 2">DSM 100039</strain>
    </source>
</reference>
<keyword evidence="2" id="KW-1185">Reference proteome</keyword>
<name>A0A841PMG1_9HYPH</name>
<dbReference type="RefSeq" id="WP_184874756.1">
    <property type="nucleotide sequence ID" value="NZ_JACHEF010000004.1"/>
</dbReference>
<accession>A0A841PMG1</accession>
<sequence>MLNASEVLNELIEQNPSRLDALPREHGIYALRDHFGDIRYIGITKGDKNGFHGRIFSRHVTGSEGRSHKFSHAYNTGRMWRSKRDQSSDAVEAKRLRTEFVRRYCRASYVVVPTNLWSDLSRLELAVQAIVPGDMFAWGSKRVFDPLLEPKELVDALLNELCFTPHQRAAIGRQAALCAALKQSALSTRV</sequence>